<evidence type="ECO:0000313" key="1">
    <source>
        <dbReference type="EMBL" id="RNA33623.1"/>
    </source>
</evidence>
<dbReference type="AlphaFoldDB" id="A0A3M7SCR9"/>
<organism evidence="1 2">
    <name type="scientific">Brachionus plicatilis</name>
    <name type="common">Marine rotifer</name>
    <name type="synonym">Brachionus muelleri</name>
    <dbReference type="NCBI Taxonomy" id="10195"/>
    <lineage>
        <taxon>Eukaryota</taxon>
        <taxon>Metazoa</taxon>
        <taxon>Spiralia</taxon>
        <taxon>Gnathifera</taxon>
        <taxon>Rotifera</taxon>
        <taxon>Eurotatoria</taxon>
        <taxon>Monogononta</taxon>
        <taxon>Pseudotrocha</taxon>
        <taxon>Ploima</taxon>
        <taxon>Brachionidae</taxon>
        <taxon>Brachionus</taxon>
    </lineage>
</organism>
<proteinExistence type="predicted"/>
<reference evidence="1 2" key="1">
    <citation type="journal article" date="2018" name="Sci. Rep.">
        <title>Genomic signatures of local adaptation to the degree of environmental predictability in rotifers.</title>
        <authorList>
            <person name="Franch-Gras L."/>
            <person name="Hahn C."/>
            <person name="Garcia-Roger E.M."/>
            <person name="Carmona M.J."/>
            <person name="Serra M."/>
            <person name="Gomez A."/>
        </authorList>
    </citation>
    <scope>NUCLEOTIDE SEQUENCE [LARGE SCALE GENOMIC DNA]</scope>
    <source>
        <strain evidence="1">HYR1</strain>
    </source>
</reference>
<evidence type="ECO:0000313" key="2">
    <source>
        <dbReference type="Proteomes" id="UP000276133"/>
    </source>
</evidence>
<dbReference type="Proteomes" id="UP000276133">
    <property type="component" value="Unassembled WGS sequence"/>
</dbReference>
<comment type="caution">
    <text evidence="1">The sequence shown here is derived from an EMBL/GenBank/DDBJ whole genome shotgun (WGS) entry which is preliminary data.</text>
</comment>
<accession>A0A3M7SCR9</accession>
<gene>
    <name evidence="1" type="ORF">BpHYR1_000138</name>
</gene>
<name>A0A3M7SCR9_BRAPC</name>
<sequence>MYNLQLKTSYQLMLLVVSPHGFLTKRYCASNLVYSMDLLTDSLKSNIDRSSTKYKSLTQEIWTIEKYVIQKYLYSKIKFKPNFH</sequence>
<dbReference type="EMBL" id="REGN01001609">
    <property type="protein sequence ID" value="RNA33623.1"/>
    <property type="molecule type" value="Genomic_DNA"/>
</dbReference>
<keyword evidence="2" id="KW-1185">Reference proteome</keyword>
<protein>
    <submittedName>
        <fullName evidence="1">Uncharacterized protein</fullName>
    </submittedName>
</protein>